<gene>
    <name evidence="7" type="ORF">D477_013561</name>
</gene>
<dbReference type="PANTHER" id="PTHR43047">
    <property type="entry name" value="TWO-COMPONENT HISTIDINE PROTEIN KINASE"/>
    <property type="match status" value="1"/>
</dbReference>
<evidence type="ECO:0000313" key="8">
    <source>
        <dbReference type="Proteomes" id="UP000010729"/>
    </source>
</evidence>
<dbReference type="InterPro" id="IPR003594">
    <property type="entry name" value="HATPase_dom"/>
</dbReference>
<organism evidence="7 8">
    <name type="scientific">Arthrobacter crystallopoietes BAB-32</name>
    <dbReference type="NCBI Taxonomy" id="1246476"/>
    <lineage>
        <taxon>Bacteria</taxon>
        <taxon>Bacillati</taxon>
        <taxon>Actinomycetota</taxon>
        <taxon>Actinomycetes</taxon>
        <taxon>Micrococcales</taxon>
        <taxon>Micrococcaceae</taxon>
        <taxon>Crystallibacter</taxon>
    </lineage>
</organism>
<dbReference type="EC" id="2.7.13.3" evidence="2"/>
<keyword evidence="8" id="KW-1185">Reference proteome</keyword>
<proteinExistence type="predicted"/>
<evidence type="ECO:0000256" key="2">
    <source>
        <dbReference type="ARBA" id="ARBA00012438"/>
    </source>
</evidence>
<dbReference type="PROSITE" id="PS50109">
    <property type="entry name" value="HIS_KIN"/>
    <property type="match status" value="1"/>
</dbReference>
<dbReference type="Gene3D" id="3.30.565.10">
    <property type="entry name" value="Histidine kinase-like ATPase, C-terminal domain"/>
    <property type="match status" value="1"/>
</dbReference>
<dbReference type="InterPro" id="IPR004358">
    <property type="entry name" value="Sig_transdc_His_kin-like_C"/>
</dbReference>
<dbReference type="GO" id="GO:0000155">
    <property type="term" value="F:phosphorelay sensor kinase activity"/>
    <property type="evidence" value="ECO:0007669"/>
    <property type="project" value="TreeGrafter"/>
</dbReference>
<dbReference type="PANTHER" id="PTHR43047:SF72">
    <property type="entry name" value="OSMOSENSING HISTIDINE PROTEIN KINASE SLN1"/>
    <property type="match status" value="1"/>
</dbReference>
<evidence type="ECO:0000313" key="7">
    <source>
        <dbReference type="EMBL" id="EMY33696.1"/>
    </source>
</evidence>
<reference evidence="7 8" key="1">
    <citation type="journal article" date="2013" name="Genome Announc.">
        <title>Draft Genome Sequence of Arthrobacter crystallopoietes Strain BAB-32, Revealing Genes for Bioremediation.</title>
        <authorList>
            <person name="Joshi M.N."/>
            <person name="Pandit A.S."/>
            <person name="Sharma A."/>
            <person name="Pandya R.V."/>
            <person name="Desai S.M."/>
            <person name="Saxena A.K."/>
            <person name="Bagatharia S.B."/>
        </authorList>
    </citation>
    <scope>NUCLEOTIDE SEQUENCE [LARGE SCALE GENOMIC DNA]</scope>
    <source>
        <strain evidence="7 8">BAB-32</strain>
    </source>
</reference>
<evidence type="ECO:0000256" key="1">
    <source>
        <dbReference type="ARBA" id="ARBA00000085"/>
    </source>
</evidence>
<dbReference type="GO" id="GO:0009927">
    <property type="term" value="F:histidine phosphotransfer kinase activity"/>
    <property type="evidence" value="ECO:0007669"/>
    <property type="project" value="TreeGrafter"/>
</dbReference>
<keyword evidence="3" id="KW-0808">Transferase</keyword>
<evidence type="ECO:0000256" key="4">
    <source>
        <dbReference type="ARBA" id="ARBA00022777"/>
    </source>
</evidence>
<dbReference type="GO" id="GO:0005886">
    <property type="term" value="C:plasma membrane"/>
    <property type="evidence" value="ECO:0007669"/>
    <property type="project" value="TreeGrafter"/>
</dbReference>
<dbReference type="PRINTS" id="PR00344">
    <property type="entry name" value="BCTRLSENSOR"/>
</dbReference>
<keyword evidence="4 7" id="KW-0418">Kinase</keyword>
<protein>
    <recommendedName>
        <fullName evidence="2">histidine kinase</fullName>
        <ecNumber evidence="2">2.7.13.3</ecNumber>
    </recommendedName>
</protein>
<sequence>MTGEVFTRFFRSTTARRSSIPGVGLGLALSKDIVERHGGTIGCRSALGEGSTFTFTLPLPGHGPAGGNQ</sequence>
<dbReference type="Proteomes" id="UP000010729">
    <property type="component" value="Unassembled WGS sequence"/>
</dbReference>
<comment type="catalytic activity">
    <reaction evidence="1">
        <text>ATP + protein L-histidine = ADP + protein N-phospho-L-histidine.</text>
        <dbReference type="EC" id="2.7.13.3"/>
    </reaction>
</comment>
<keyword evidence="5" id="KW-0902">Two-component regulatory system</keyword>
<comment type="caution">
    <text evidence="7">The sequence shown here is derived from an EMBL/GenBank/DDBJ whole genome shotgun (WGS) entry which is preliminary data.</text>
</comment>
<evidence type="ECO:0000256" key="5">
    <source>
        <dbReference type="ARBA" id="ARBA00023012"/>
    </source>
</evidence>
<accession>N1UTF4</accession>
<dbReference type="RefSeq" id="WP_005269963.1">
    <property type="nucleotide sequence ID" value="NZ_ANPE02000159.1"/>
</dbReference>
<dbReference type="EMBL" id="ANPE02000159">
    <property type="protein sequence ID" value="EMY33696.1"/>
    <property type="molecule type" value="Genomic_DNA"/>
</dbReference>
<dbReference type="Pfam" id="PF02518">
    <property type="entry name" value="HATPase_c"/>
    <property type="match status" value="1"/>
</dbReference>
<name>N1UTF4_9MICC</name>
<evidence type="ECO:0000256" key="3">
    <source>
        <dbReference type="ARBA" id="ARBA00022679"/>
    </source>
</evidence>
<evidence type="ECO:0000259" key="6">
    <source>
        <dbReference type="PROSITE" id="PS50109"/>
    </source>
</evidence>
<dbReference type="AlphaFoldDB" id="N1UTF4"/>
<dbReference type="InterPro" id="IPR005467">
    <property type="entry name" value="His_kinase_dom"/>
</dbReference>
<dbReference type="SUPFAM" id="SSF55874">
    <property type="entry name" value="ATPase domain of HSP90 chaperone/DNA topoisomerase II/histidine kinase"/>
    <property type="match status" value="1"/>
</dbReference>
<dbReference type="InterPro" id="IPR036890">
    <property type="entry name" value="HATPase_C_sf"/>
</dbReference>
<feature type="domain" description="Histidine kinase" evidence="6">
    <location>
        <begin position="1"/>
        <end position="61"/>
    </location>
</feature>